<organism evidence="1 2">
    <name type="scientific">Lederbergia citri</name>
    <dbReference type="NCBI Taxonomy" id="2833580"/>
    <lineage>
        <taxon>Bacteria</taxon>
        <taxon>Bacillati</taxon>
        <taxon>Bacillota</taxon>
        <taxon>Bacilli</taxon>
        <taxon>Bacillales</taxon>
        <taxon>Bacillaceae</taxon>
        <taxon>Lederbergia</taxon>
    </lineage>
</organism>
<comment type="caution">
    <text evidence="1">The sequence shown here is derived from an EMBL/GenBank/DDBJ whole genome shotgun (WGS) entry which is preliminary data.</text>
</comment>
<dbReference type="RefSeq" id="WP_213125644.1">
    <property type="nucleotide sequence ID" value="NZ_JAGYPG010000002.1"/>
</dbReference>
<dbReference type="InterPro" id="IPR029033">
    <property type="entry name" value="His_PPase_superfam"/>
</dbReference>
<gene>
    <name evidence="1" type="ORF">KHA97_15740</name>
</gene>
<accession>A0A942YHF1</accession>
<evidence type="ECO:0000313" key="2">
    <source>
        <dbReference type="Proteomes" id="UP000681414"/>
    </source>
</evidence>
<dbReference type="Pfam" id="PF00300">
    <property type="entry name" value="His_Phos_1"/>
    <property type="match status" value="1"/>
</dbReference>
<dbReference type="SUPFAM" id="SSF53254">
    <property type="entry name" value="Phosphoglycerate mutase-like"/>
    <property type="match status" value="1"/>
</dbReference>
<dbReference type="Gene3D" id="3.40.50.1240">
    <property type="entry name" value="Phosphoglycerate mutase-like"/>
    <property type="match status" value="1"/>
</dbReference>
<name>A0A942YHF1_9BACI</name>
<dbReference type="EMBL" id="JAGYPG010000002">
    <property type="protein sequence ID" value="MBS4196517.1"/>
    <property type="molecule type" value="Genomic_DNA"/>
</dbReference>
<protein>
    <submittedName>
        <fullName evidence="1">Phosphoglycerate mutase family protein</fullName>
    </submittedName>
</protein>
<reference evidence="1 2" key="1">
    <citation type="submission" date="2021-05" db="EMBL/GenBank/DDBJ databases">
        <title>Novel Bacillus species.</title>
        <authorList>
            <person name="Liu G."/>
        </authorList>
    </citation>
    <scope>NUCLEOTIDE SEQUENCE [LARGE SCALE GENOMIC DNA]</scope>
    <source>
        <strain evidence="2">FJAT-49780</strain>
    </source>
</reference>
<proteinExistence type="predicted"/>
<keyword evidence="2" id="KW-1185">Reference proteome</keyword>
<dbReference type="Proteomes" id="UP000681414">
    <property type="component" value="Unassembled WGS sequence"/>
</dbReference>
<sequence>MEISLIRHGKSQWTEDKPITCQEFKNWVAKYDRHGVCEKTSYPLETLEKIAAAKIVITSDLTRSIESAKLLNPDIHANSDPLFRETELPIPLTKLFGLKLNANMWAVLLRCLWFIGYSRGCESLREAKKRAEKASILLIHYAKEHQQVVLVGHGFFNMLIVKELKKLGWVSARKTSSKHWEYTTFTKNK</sequence>
<evidence type="ECO:0000313" key="1">
    <source>
        <dbReference type="EMBL" id="MBS4196517.1"/>
    </source>
</evidence>
<dbReference type="InterPro" id="IPR013078">
    <property type="entry name" value="His_Pase_superF_clade-1"/>
</dbReference>
<dbReference type="AlphaFoldDB" id="A0A942YHF1"/>